<organism evidence="2 3">
    <name type="scientific">Araneus ventricosus</name>
    <name type="common">Orbweaver spider</name>
    <name type="synonym">Epeira ventricosa</name>
    <dbReference type="NCBI Taxonomy" id="182803"/>
    <lineage>
        <taxon>Eukaryota</taxon>
        <taxon>Metazoa</taxon>
        <taxon>Ecdysozoa</taxon>
        <taxon>Arthropoda</taxon>
        <taxon>Chelicerata</taxon>
        <taxon>Arachnida</taxon>
        <taxon>Araneae</taxon>
        <taxon>Araneomorphae</taxon>
        <taxon>Entelegynae</taxon>
        <taxon>Araneoidea</taxon>
        <taxon>Araneidae</taxon>
        <taxon>Araneus</taxon>
    </lineage>
</organism>
<evidence type="ECO:0000256" key="1">
    <source>
        <dbReference type="SAM" id="MobiDB-lite"/>
    </source>
</evidence>
<name>A0A4Y2G7Q3_ARAVE</name>
<accession>A0A4Y2G7Q3</accession>
<evidence type="ECO:0000313" key="3">
    <source>
        <dbReference type="Proteomes" id="UP000499080"/>
    </source>
</evidence>
<reference evidence="2 3" key="1">
    <citation type="journal article" date="2019" name="Sci. Rep.">
        <title>Orb-weaving spider Araneus ventricosus genome elucidates the spidroin gene catalogue.</title>
        <authorList>
            <person name="Kono N."/>
            <person name="Nakamura H."/>
            <person name="Ohtoshi R."/>
            <person name="Moran D.A.P."/>
            <person name="Shinohara A."/>
            <person name="Yoshida Y."/>
            <person name="Fujiwara M."/>
            <person name="Mori M."/>
            <person name="Tomita M."/>
            <person name="Arakawa K."/>
        </authorList>
    </citation>
    <scope>NUCLEOTIDE SEQUENCE [LARGE SCALE GENOMIC DNA]</scope>
</reference>
<dbReference type="AlphaFoldDB" id="A0A4Y2G7Q3"/>
<comment type="caution">
    <text evidence="2">The sequence shown here is derived from an EMBL/GenBank/DDBJ whole genome shotgun (WGS) entry which is preliminary data.</text>
</comment>
<gene>
    <name evidence="2" type="ORF">AVEN_248993_1</name>
</gene>
<protein>
    <submittedName>
        <fullName evidence="2">Uncharacterized protein</fullName>
    </submittedName>
</protein>
<dbReference type="Proteomes" id="UP000499080">
    <property type="component" value="Unassembled WGS sequence"/>
</dbReference>
<feature type="compositionally biased region" description="Polar residues" evidence="1">
    <location>
        <begin position="23"/>
        <end position="40"/>
    </location>
</feature>
<proteinExistence type="predicted"/>
<evidence type="ECO:0000313" key="2">
    <source>
        <dbReference type="EMBL" id="GBM49613.1"/>
    </source>
</evidence>
<keyword evidence="3" id="KW-1185">Reference proteome</keyword>
<sequence>MQKESKFNTDLIILSRNLKTKMTHGSASPSPNSLDTSANNHDLGFGVRQSHIQDDILKARRNRVPNMETSGSKPEILPSDHRDSKCFSKHCSCFRLFILQTVIF</sequence>
<feature type="region of interest" description="Disordered" evidence="1">
    <location>
        <begin position="21"/>
        <end position="40"/>
    </location>
</feature>
<feature type="region of interest" description="Disordered" evidence="1">
    <location>
        <begin position="60"/>
        <end position="81"/>
    </location>
</feature>
<dbReference type="EMBL" id="BGPR01001265">
    <property type="protein sequence ID" value="GBM49613.1"/>
    <property type="molecule type" value="Genomic_DNA"/>
</dbReference>